<dbReference type="Pfam" id="PF12146">
    <property type="entry name" value="Hydrolase_4"/>
    <property type="match status" value="1"/>
</dbReference>
<dbReference type="PANTHER" id="PTHR43194">
    <property type="entry name" value="HYDROLASE ALPHA/BETA FOLD FAMILY"/>
    <property type="match status" value="1"/>
</dbReference>
<accession>A0A6I3KLF0</accession>
<organism evidence="2 3">
    <name type="scientific">Hyphomicrobium album</name>
    <dbReference type="NCBI Taxonomy" id="2665159"/>
    <lineage>
        <taxon>Bacteria</taxon>
        <taxon>Pseudomonadati</taxon>
        <taxon>Pseudomonadota</taxon>
        <taxon>Alphaproteobacteria</taxon>
        <taxon>Hyphomicrobiales</taxon>
        <taxon>Hyphomicrobiaceae</taxon>
        <taxon>Hyphomicrobium</taxon>
    </lineage>
</organism>
<evidence type="ECO:0000259" key="1">
    <source>
        <dbReference type="Pfam" id="PF12146"/>
    </source>
</evidence>
<protein>
    <submittedName>
        <fullName evidence="2">Alpha/beta fold hydrolase</fullName>
    </submittedName>
</protein>
<evidence type="ECO:0000313" key="3">
    <source>
        <dbReference type="Proteomes" id="UP000440694"/>
    </source>
</evidence>
<dbReference type="Proteomes" id="UP000440694">
    <property type="component" value="Unassembled WGS sequence"/>
</dbReference>
<dbReference type="PIRSF" id="PIRSF017388">
    <property type="entry name" value="Esterase_lipase"/>
    <property type="match status" value="1"/>
</dbReference>
<reference evidence="2 3" key="1">
    <citation type="submission" date="2019-11" db="EMBL/GenBank/DDBJ databases">
        <title>Identification of a novel strain.</title>
        <authorList>
            <person name="Xu Q."/>
            <person name="Wang G."/>
        </authorList>
    </citation>
    <scope>NUCLEOTIDE SEQUENCE [LARGE SCALE GENOMIC DNA]</scope>
    <source>
        <strain evidence="3">xq</strain>
    </source>
</reference>
<dbReference type="SUPFAM" id="SSF53474">
    <property type="entry name" value="alpha/beta-Hydrolases"/>
    <property type="match status" value="1"/>
</dbReference>
<dbReference type="RefSeq" id="WP_154739092.1">
    <property type="nucleotide sequence ID" value="NZ_WMBQ01000001.1"/>
</dbReference>
<proteinExistence type="predicted"/>
<dbReference type="InterPro" id="IPR029058">
    <property type="entry name" value="AB_hydrolase_fold"/>
</dbReference>
<keyword evidence="3" id="KW-1185">Reference proteome</keyword>
<dbReference type="PANTHER" id="PTHR43194:SF2">
    <property type="entry name" value="PEROXISOMAL MEMBRANE PROTEIN LPX1"/>
    <property type="match status" value="1"/>
</dbReference>
<dbReference type="EMBL" id="WMBQ01000001">
    <property type="protein sequence ID" value="MTD94706.1"/>
    <property type="molecule type" value="Genomic_DNA"/>
</dbReference>
<evidence type="ECO:0000313" key="2">
    <source>
        <dbReference type="EMBL" id="MTD94706.1"/>
    </source>
</evidence>
<name>A0A6I3KLF0_9HYPH</name>
<keyword evidence="2" id="KW-0378">Hydrolase</keyword>
<comment type="caution">
    <text evidence="2">The sequence shown here is derived from an EMBL/GenBank/DDBJ whole genome shotgun (WGS) entry which is preliminary data.</text>
</comment>
<sequence length="282" mass="31161">MTAAQTNTSKDQSLRIAGGKVGVLLLHGLCGTPAEMRFVAMGLARAGYTVHAPQLAGHGDDNSGRWQDWYLSARQALNDIRKECDTVIVGGLCMGAILGLHLAARNPGKVQGVSLFSPTLWINGWAMPWTMRLFKLVRSRWLANFIHFPDAESLGIKCPRVRQFVKQALETEGSDLGRSGVPATMVLEHRRMVDAAMKLLHRVKQPTLIVHSLEDDYANINNAHYLQGEIHGKVDMVVLNDSYHMVTLDKQRQVVVDRTRAFIARIVEEVCHIATPALPVAA</sequence>
<dbReference type="AlphaFoldDB" id="A0A6I3KLF0"/>
<dbReference type="GO" id="GO:0052689">
    <property type="term" value="F:carboxylic ester hydrolase activity"/>
    <property type="evidence" value="ECO:0007669"/>
    <property type="project" value="InterPro"/>
</dbReference>
<dbReference type="InterPro" id="IPR022742">
    <property type="entry name" value="Hydrolase_4"/>
</dbReference>
<dbReference type="InterPro" id="IPR050228">
    <property type="entry name" value="Carboxylesterase_BioH"/>
</dbReference>
<dbReference type="InterPro" id="IPR012354">
    <property type="entry name" value="Esterase_lipase"/>
</dbReference>
<feature type="domain" description="Serine aminopeptidase S33" evidence="1">
    <location>
        <begin position="23"/>
        <end position="250"/>
    </location>
</feature>
<dbReference type="Gene3D" id="3.40.50.1820">
    <property type="entry name" value="alpha/beta hydrolase"/>
    <property type="match status" value="1"/>
</dbReference>
<gene>
    <name evidence="2" type="ORF">GIW81_10220</name>
</gene>